<accession>A0ABW5EPY9</accession>
<organism evidence="1 2">
    <name type="scientific">Delftia deserti</name>
    <dbReference type="NCBI Taxonomy" id="1651218"/>
    <lineage>
        <taxon>Bacteria</taxon>
        <taxon>Pseudomonadati</taxon>
        <taxon>Pseudomonadota</taxon>
        <taxon>Betaproteobacteria</taxon>
        <taxon>Burkholderiales</taxon>
        <taxon>Comamonadaceae</taxon>
        <taxon>Delftia</taxon>
    </lineage>
</organism>
<dbReference type="Proteomes" id="UP001597287">
    <property type="component" value="Unassembled WGS sequence"/>
</dbReference>
<sequence>LDYEPARITALASQYVDDNPITRPLDDETVLKTIGSIFKNKRQLLWYHFTLSNENGRTLKPYDNDNVNSVVGNLSPQLNNLLAASRLGNPEQPCAEFQFLGEFLHAYLDTFSHRGRDNRPVDALTLGLGIGHGFSGSEPDYTYNGDPDYTGNDPTVNARHWNVRADRTLAGQKAVYEFLTSYGIKPAIGFEEIESILVEFNKIREDGKDFSKKNKFLQDAINDLIKNEKLNLTKFGKNGKRTKVNNINIEKDGEDAYKKDDAKENRDKYLDRLSGQEDKYPGVCLPRSPICKDV</sequence>
<feature type="non-terminal residue" evidence="1">
    <location>
        <position position="1"/>
    </location>
</feature>
<gene>
    <name evidence="1" type="ORF">ACFSPV_14650</name>
</gene>
<protein>
    <submittedName>
        <fullName evidence="1">Uncharacterized protein</fullName>
    </submittedName>
</protein>
<keyword evidence="2" id="KW-1185">Reference proteome</keyword>
<evidence type="ECO:0000313" key="2">
    <source>
        <dbReference type="Proteomes" id="UP001597287"/>
    </source>
</evidence>
<name>A0ABW5EPY9_9BURK</name>
<evidence type="ECO:0000313" key="1">
    <source>
        <dbReference type="EMBL" id="MFD2319946.1"/>
    </source>
</evidence>
<proteinExistence type="predicted"/>
<comment type="caution">
    <text evidence="1">The sequence shown here is derived from an EMBL/GenBank/DDBJ whole genome shotgun (WGS) entry which is preliminary data.</text>
</comment>
<dbReference type="EMBL" id="JBHUIG010000016">
    <property type="protein sequence ID" value="MFD2319946.1"/>
    <property type="molecule type" value="Genomic_DNA"/>
</dbReference>
<reference evidence="2" key="1">
    <citation type="journal article" date="2019" name="Int. J. Syst. Evol. Microbiol.">
        <title>The Global Catalogue of Microorganisms (GCM) 10K type strain sequencing project: providing services to taxonomists for standard genome sequencing and annotation.</title>
        <authorList>
            <consortium name="The Broad Institute Genomics Platform"/>
            <consortium name="The Broad Institute Genome Sequencing Center for Infectious Disease"/>
            <person name="Wu L."/>
            <person name="Ma J."/>
        </authorList>
    </citation>
    <scope>NUCLEOTIDE SEQUENCE [LARGE SCALE GENOMIC DNA]</scope>
    <source>
        <strain evidence="2">CCUG 62793</strain>
    </source>
</reference>